<evidence type="ECO:0000313" key="2">
    <source>
        <dbReference type="EMBL" id="KAF9468293.1"/>
    </source>
</evidence>
<feature type="transmembrane region" description="Helical" evidence="1">
    <location>
        <begin position="12"/>
        <end position="33"/>
    </location>
</feature>
<gene>
    <name evidence="2" type="ORF">BDZ94DRAFT_1246434</name>
</gene>
<comment type="caution">
    <text evidence="2">The sequence shown here is derived from an EMBL/GenBank/DDBJ whole genome shotgun (WGS) entry which is preliminary data.</text>
</comment>
<organism evidence="2 3">
    <name type="scientific">Collybia nuda</name>
    <dbReference type="NCBI Taxonomy" id="64659"/>
    <lineage>
        <taxon>Eukaryota</taxon>
        <taxon>Fungi</taxon>
        <taxon>Dikarya</taxon>
        <taxon>Basidiomycota</taxon>
        <taxon>Agaricomycotina</taxon>
        <taxon>Agaricomycetes</taxon>
        <taxon>Agaricomycetidae</taxon>
        <taxon>Agaricales</taxon>
        <taxon>Tricholomatineae</taxon>
        <taxon>Clitocybaceae</taxon>
        <taxon>Collybia</taxon>
    </lineage>
</organism>
<dbReference type="Proteomes" id="UP000807353">
    <property type="component" value="Unassembled WGS sequence"/>
</dbReference>
<keyword evidence="3" id="KW-1185">Reference proteome</keyword>
<keyword evidence="1" id="KW-1133">Transmembrane helix</keyword>
<evidence type="ECO:0000256" key="1">
    <source>
        <dbReference type="SAM" id="Phobius"/>
    </source>
</evidence>
<dbReference type="AlphaFoldDB" id="A0A9P6CQ52"/>
<reference evidence="2" key="1">
    <citation type="submission" date="2020-11" db="EMBL/GenBank/DDBJ databases">
        <authorList>
            <consortium name="DOE Joint Genome Institute"/>
            <person name="Ahrendt S."/>
            <person name="Riley R."/>
            <person name="Andreopoulos W."/>
            <person name="Labutti K."/>
            <person name="Pangilinan J."/>
            <person name="Ruiz-Duenas F.J."/>
            <person name="Barrasa J.M."/>
            <person name="Sanchez-Garcia M."/>
            <person name="Camarero S."/>
            <person name="Miyauchi S."/>
            <person name="Serrano A."/>
            <person name="Linde D."/>
            <person name="Babiker R."/>
            <person name="Drula E."/>
            <person name="Ayuso-Fernandez I."/>
            <person name="Pacheco R."/>
            <person name="Padilla G."/>
            <person name="Ferreira P."/>
            <person name="Barriuso J."/>
            <person name="Kellner H."/>
            <person name="Castanera R."/>
            <person name="Alfaro M."/>
            <person name="Ramirez L."/>
            <person name="Pisabarro A.G."/>
            <person name="Kuo A."/>
            <person name="Tritt A."/>
            <person name="Lipzen A."/>
            <person name="He G."/>
            <person name="Yan M."/>
            <person name="Ng V."/>
            <person name="Cullen D."/>
            <person name="Martin F."/>
            <person name="Rosso M.-N."/>
            <person name="Henrissat B."/>
            <person name="Hibbett D."/>
            <person name="Martinez A.T."/>
            <person name="Grigoriev I.V."/>
        </authorList>
    </citation>
    <scope>NUCLEOTIDE SEQUENCE</scope>
    <source>
        <strain evidence="2">CBS 247.69</strain>
    </source>
</reference>
<name>A0A9P6CQ52_9AGAR</name>
<evidence type="ECO:0000313" key="3">
    <source>
        <dbReference type="Proteomes" id="UP000807353"/>
    </source>
</evidence>
<keyword evidence="1" id="KW-0472">Membrane</keyword>
<dbReference type="EMBL" id="MU150233">
    <property type="protein sequence ID" value="KAF9468293.1"/>
    <property type="molecule type" value="Genomic_DNA"/>
</dbReference>
<protein>
    <submittedName>
        <fullName evidence="2">Uncharacterized protein</fullName>
    </submittedName>
</protein>
<keyword evidence="1" id="KW-0812">Transmembrane</keyword>
<proteinExistence type="predicted"/>
<accession>A0A9P6CQ52</accession>
<sequence length="52" mass="5941">MDHKDAGANHAYQLIFVFSFVVPLCLEPQWWMIIGKNSSGQREAVHRVEGKV</sequence>